<evidence type="ECO:0000313" key="1">
    <source>
        <dbReference type="EMBL" id="GFT43115.1"/>
    </source>
</evidence>
<accession>A0A8X6NZ69</accession>
<organism evidence="1 2">
    <name type="scientific">Nephila pilipes</name>
    <name type="common">Giant wood spider</name>
    <name type="synonym">Nephila maculata</name>
    <dbReference type="NCBI Taxonomy" id="299642"/>
    <lineage>
        <taxon>Eukaryota</taxon>
        <taxon>Metazoa</taxon>
        <taxon>Ecdysozoa</taxon>
        <taxon>Arthropoda</taxon>
        <taxon>Chelicerata</taxon>
        <taxon>Arachnida</taxon>
        <taxon>Araneae</taxon>
        <taxon>Araneomorphae</taxon>
        <taxon>Entelegynae</taxon>
        <taxon>Araneoidea</taxon>
        <taxon>Nephilidae</taxon>
        <taxon>Nephila</taxon>
    </lineage>
</organism>
<comment type="caution">
    <text evidence="1">The sequence shown here is derived from an EMBL/GenBank/DDBJ whole genome shotgun (WGS) entry which is preliminary data.</text>
</comment>
<sequence>MRQDNNPTFHKQHLFFKAYYSRSTYSYLDGNRNSPAHGKRIISICAGFLLNPTLNAQLQETAVKYEAHSYPHRIALLREINPIIESYLVMIEYLVKAAPVMDPSRATMMERYGIWIVLKGHTGDPLSSI</sequence>
<dbReference type="Proteomes" id="UP000887013">
    <property type="component" value="Unassembled WGS sequence"/>
</dbReference>
<name>A0A8X6NZ69_NEPPI</name>
<proteinExistence type="predicted"/>
<gene>
    <name evidence="1" type="ORF">NPIL_280091</name>
</gene>
<evidence type="ECO:0000313" key="2">
    <source>
        <dbReference type="Proteomes" id="UP000887013"/>
    </source>
</evidence>
<reference evidence="1" key="1">
    <citation type="submission" date="2020-08" db="EMBL/GenBank/DDBJ databases">
        <title>Multicomponent nature underlies the extraordinary mechanical properties of spider dragline silk.</title>
        <authorList>
            <person name="Kono N."/>
            <person name="Nakamura H."/>
            <person name="Mori M."/>
            <person name="Yoshida Y."/>
            <person name="Ohtoshi R."/>
            <person name="Malay A.D."/>
            <person name="Moran D.A.P."/>
            <person name="Tomita M."/>
            <person name="Numata K."/>
            <person name="Arakawa K."/>
        </authorList>
    </citation>
    <scope>NUCLEOTIDE SEQUENCE</scope>
</reference>
<dbReference type="AlphaFoldDB" id="A0A8X6NZ69"/>
<keyword evidence="2" id="KW-1185">Reference proteome</keyword>
<protein>
    <submittedName>
        <fullName evidence="1">Uncharacterized protein</fullName>
    </submittedName>
</protein>
<dbReference type="EMBL" id="BMAW01015349">
    <property type="protein sequence ID" value="GFT43115.1"/>
    <property type="molecule type" value="Genomic_DNA"/>
</dbReference>